<name>A0A6G0VUV8_APHCR</name>
<feature type="non-terminal residue" evidence="1">
    <location>
        <position position="65"/>
    </location>
</feature>
<accession>A0A6G0VUV8</accession>
<dbReference type="OrthoDB" id="6629250at2759"/>
<organism evidence="1 2">
    <name type="scientific">Aphis craccivora</name>
    <name type="common">Cowpea aphid</name>
    <dbReference type="NCBI Taxonomy" id="307492"/>
    <lineage>
        <taxon>Eukaryota</taxon>
        <taxon>Metazoa</taxon>
        <taxon>Ecdysozoa</taxon>
        <taxon>Arthropoda</taxon>
        <taxon>Hexapoda</taxon>
        <taxon>Insecta</taxon>
        <taxon>Pterygota</taxon>
        <taxon>Neoptera</taxon>
        <taxon>Paraneoptera</taxon>
        <taxon>Hemiptera</taxon>
        <taxon>Sternorrhyncha</taxon>
        <taxon>Aphidomorpha</taxon>
        <taxon>Aphidoidea</taxon>
        <taxon>Aphididae</taxon>
        <taxon>Aphidini</taxon>
        <taxon>Aphis</taxon>
        <taxon>Aphis</taxon>
    </lineage>
</organism>
<gene>
    <name evidence="1" type="ORF">FWK35_00029572</name>
</gene>
<comment type="caution">
    <text evidence="1">The sequence shown here is derived from an EMBL/GenBank/DDBJ whole genome shotgun (WGS) entry which is preliminary data.</text>
</comment>
<keyword evidence="2" id="KW-1185">Reference proteome</keyword>
<protein>
    <submittedName>
        <fullName evidence="1">Uncharacterized protein</fullName>
    </submittedName>
</protein>
<dbReference type="Proteomes" id="UP000478052">
    <property type="component" value="Unassembled WGS sequence"/>
</dbReference>
<evidence type="ECO:0000313" key="1">
    <source>
        <dbReference type="EMBL" id="KAF0709714.1"/>
    </source>
</evidence>
<reference evidence="1 2" key="1">
    <citation type="submission" date="2019-08" db="EMBL/GenBank/DDBJ databases">
        <title>Whole genome of Aphis craccivora.</title>
        <authorList>
            <person name="Voronova N.V."/>
            <person name="Shulinski R.S."/>
            <person name="Bandarenka Y.V."/>
            <person name="Zhorov D.G."/>
            <person name="Warner D."/>
        </authorList>
    </citation>
    <scope>NUCLEOTIDE SEQUENCE [LARGE SCALE GENOMIC DNA]</scope>
    <source>
        <strain evidence="1">180601</strain>
        <tissue evidence="1">Whole Body</tissue>
    </source>
</reference>
<proteinExistence type="predicted"/>
<evidence type="ECO:0000313" key="2">
    <source>
        <dbReference type="Proteomes" id="UP000478052"/>
    </source>
</evidence>
<dbReference type="EMBL" id="VUJU01011858">
    <property type="protein sequence ID" value="KAF0709714.1"/>
    <property type="molecule type" value="Genomic_DNA"/>
</dbReference>
<dbReference type="AlphaFoldDB" id="A0A6G0VUV8"/>
<sequence>MPLALQIFSPNGQSAERDSIKFIGKRGLSYIGAKNAESAYTLGDQNLDHGHFLETLLLVAKFDLF</sequence>